<dbReference type="InterPro" id="IPR002068">
    <property type="entry name" value="A-crystallin/Hsp20_dom"/>
</dbReference>
<dbReference type="InterPro" id="IPR008978">
    <property type="entry name" value="HSP20-like_chaperone"/>
</dbReference>
<dbReference type="PANTHER" id="PTHR45640:SF26">
    <property type="entry name" value="RE23625P"/>
    <property type="match status" value="1"/>
</dbReference>
<feature type="domain" description="SHSP" evidence="4">
    <location>
        <begin position="86"/>
        <end position="209"/>
    </location>
</feature>
<dbReference type="GO" id="GO:0051082">
    <property type="term" value="F:unfolded protein binding"/>
    <property type="evidence" value="ECO:0007669"/>
    <property type="project" value="TreeGrafter"/>
</dbReference>
<dbReference type="GeneTree" id="ENSGT00940000168246"/>
<dbReference type="Proteomes" id="UP000265120">
    <property type="component" value="Chromosome 17"/>
</dbReference>
<dbReference type="Gene3D" id="2.60.40.790">
    <property type="match status" value="1"/>
</dbReference>
<organism evidence="5 6">
    <name type="scientific">Cynoglossus semilaevis</name>
    <name type="common">Tongue sole</name>
    <dbReference type="NCBI Taxonomy" id="244447"/>
    <lineage>
        <taxon>Eukaryota</taxon>
        <taxon>Metazoa</taxon>
        <taxon>Chordata</taxon>
        <taxon>Craniata</taxon>
        <taxon>Vertebrata</taxon>
        <taxon>Euteleostomi</taxon>
        <taxon>Actinopterygii</taxon>
        <taxon>Neopterygii</taxon>
        <taxon>Teleostei</taxon>
        <taxon>Neoteleostei</taxon>
        <taxon>Acanthomorphata</taxon>
        <taxon>Carangaria</taxon>
        <taxon>Pleuronectiformes</taxon>
        <taxon>Pleuronectoidei</taxon>
        <taxon>Cynoglossidae</taxon>
        <taxon>Cynoglossinae</taxon>
        <taxon>Cynoglossus</taxon>
    </lineage>
</organism>
<dbReference type="GO" id="GO:0009408">
    <property type="term" value="P:response to heat"/>
    <property type="evidence" value="ECO:0007669"/>
    <property type="project" value="TreeGrafter"/>
</dbReference>
<dbReference type="PANTHER" id="PTHR45640">
    <property type="entry name" value="HEAT SHOCK PROTEIN HSP-12.2-RELATED"/>
    <property type="match status" value="1"/>
</dbReference>
<dbReference type="CTD" id="94086"/>
<dbReference type="PROSITE" id="PS01031">
    <property type="entry name" value="SHSP"/>
    <property type="match status" value="1"/>
</dbReference>
<dbReference type="InterPro" id="IPR001436">
    <property type="entry name" value="Alpha-crystallin/sHSP_animal"/>
</dbReference>
<feature type="compositionally biased region" description="Basic and acidic residues" evidence="3">
    <location>
        <begin position="217"/>
        <end position="228"/>
    </location>
</feature>
<reference evidence="5" key="3">
    <citation type="submission" date="2025-09" db="UniProtKB">
        <authorList>
            <consortium name="Ensembl"/>
        </authorList>
    </citation>
    <scope>IDENTIFICATION</scope>
</reference>
<evidence type="ECO:0000256" key="2">
    <source>
        <dbReference type="RuleBase" id="RU003616"/>
    </source>
</evidence>
<reference evidence="5" key="2">
    <citation type="submission" date="2025-08" db="UniProtKB">
        <authorList>
            <consortium name="Ensembl"/>
        </authorList>
    </citation>
    <scope>IDENTIFICATION</scope>
</reference>
<dbReference type="Ensembl" id="ENSCSET00000021301.1">
    <property type="protein sequence ID" value="ENSCSEP00000021029.1"/>
    <property type="gene ID" value="ENSCSEG00000013433.1"/>
</dbReference>
<feature type="region of interest" description="Disordered" evidence="3">
    <location>
        <begin position="201"/>
        <end position="228"/>
    </location>
</feature>
<evidence type="ECO:0000256" key="1">
    <source>
        <dbReference type="PROSITE-ProRule" id="PRU00285"/>
    </source>
</evidence>
<comment type="similarity">
    <text evidence="1 2">Belongs to the small heat shock protein (HSP20) family.</text>
</comment>
<evidence type="ECO:0000313" key="5">
    <source>
        <dbReference type="Ensembl" id="ENSCSEP00000021029.1"/>
    </source>
</evidence>
<protein>
    <submittedName>
        <fullName evidence="5">Heat shock protein beta-1-like</fullName>
    </submittedName>
</protein>
<dbReference type="OrthoDB" id="8946669at2759"/>
<dbReference type="OMA" id="GQLRIHA"/>
<dbReference type="GeneID" id="103393601"/>
<reference evidence="5 6" key="1">
    <citation type="journal article" date="2014" name="Nat. Genet.">
        <title>Whole-genome sequence of a flatfish provides insights into ZW sex chromosome evolution and adaptation to a benthic lifestyle.</title>
        <authorList>
            <person name="Chen S."/>
            <person name="Zhang G."/>
            <person name="Shao C."/>
            <person name="Huang Q."/>
            <person name="Liu G."/>
            <person name="Zhang P."/>
            <person name="Song W."/>
            <person name="An N."/>
            <person name="Chalopin D."/>
            <person name="Volff J.N."/>
            <person name="Hong Y."/>
            <person name="Li Q."/>
            <person name="Sha Z."/>
            <person name="Zhou H."/>
            <person name="Xie M."/>
            <person name="Yu Q."/>
            <person name="Liu Y."/>
            <person name="Xiang H."/>
            <person name="Wang N."/>
            <person name="Wu K."/>
            <person name="Yang C."/>
            <person name="Zhou Q."/>
            <person name="Liao X."/>
            <person name="Yang L."/>
            <person name="Hu Q."/>
            <person name="Zhang J."/>
            <person name="Meng L."/>
            <person name="Jin L."/>
            <person name="Tian Y."/>
            <person name="Lian J."/>
            <person name="Yang J."/>
            <person name="Miao G."/>
            <person name="Liu S."/>
            <person name="Liang Z."/>
            <person name="Yan F."/>
            <person name="Li Y."/>
            <person name="Sun B."/>
            <person name="Zhang H."/>
            <person name="Zhang J."/>
            <person name="Zhu Y."/>
            <person name="Du M."/>
            <person name="Zhao Y."/>
            <person name="Schartl M."/>
            <person name="Tang Q."/>
            <person name="Wang J."/>
        </authorList>
    </citation>
    <scope>NUCLEOTIDE SEQUENCE</scope>
</reference>
<keyword evidence="6" id="KW-1185">Reference proteome</keyword>
<dbReference type="InParanoid" id="A0A3P8W335"/>
<dbReference type="RefSeq" id="XP_008328835.1">
    <property type="nucleotide sequence ID" value="XM_008330613.3"/>
</dbReference>
<evidence type="ECO:0000256" key="3">
    <source>
        <dbReference type="SAM" id="MobiDB-lite"/>
    </source>
</evidence>
<dbReference type="GO" id="GO:0005737">
    <property type="term" value="C:cytoplasm"/>
    <property type="evidence" value="ECO:0007669"/>
    <property type="project" value="TreeGrafter"/>
</dbReference>
<sequence>MMSQHAAFTSLFADDPFFSQDRLLWPLNLGPLSSLQQDFFNRRSKLADSLLRELHDEQPLLTLRPLPLLSSTLTGLTAGEEQQRETPGTELQKPTQQTTENNGDLLVTLDARGYAPSDITVKVEGRSLAVVVMKQAAAEESETCSSSSTRAAFCSSASSKTGFVQKIDLPPHLDLSGLSCKLMDDGQLRIHAPVAKPAIKGEEQEAPVRFRSSLEFPIKKEKTEEHTD</sequence>
<dbReference type="CDD" id="cd06526">
    <property type="entry name" value="metazoan_ACD"/>
    <property type="match status" value="1"/>
</dbReference>
<evidence type="ECO:0000259" key="4">
    <source>
        <dbReference type="PROSITE" id="PS01031"/>
    </source>
</evidence>
<feature type="region of interest" description="Disordered" evidence="3">
    <location>
        <begin position="78"/>
        <end position="100"/>
    </location>
</feature>
<dbReference type="Pfam" id="PF00011">
    <property type="entry name" value="HSP20"/>
    <property type="match status" value="1"/>
</dbReference>
<evidence type="ECO:0000313" key="6">
    <source>
        <dbReference type="Proteomes" id="UP000265120"/>
    </source>
</evidence>
<accession>A0A3P8W335</accession>
<dbReference type="AlphaFoldDB" id="A0A3P8W335"/>
<dbReference type="GO" id="GO:0042026">
    <property type="term" value="P:protein refolding"/>
    <property type="evidence" value="ECO:0007669"/>
    <property type="project" value="TreeGrafter"/>
</dbReference>
<name>A0A3P8W335_CYNSE</name>
<dbReference type="KEGG" id="csem:103393601"/>
<proteinExistence type="inferred from homology"/>
<dbReference type="SUPFAM" id="SSF49764">
    <property type="entry name" value="HSP20-like chaperones"/>
    <property type="match status" value="1"/>
</dbReference>
<dbReference type="GO" id="GO:0005634">
    <property type="term" value="C:nucleus"/>
    <property type="evidence" value="ECO:0007669"/>
    <property type="project" value="TreeGrafter"/>
</dbReference>